<evidence type="ECO:0000256" key="7">
    <source>
        <dbReference type="SAM" id="MobiDB-lite"/>
    </source>
</evidence>
<dbReference type="PANTHER" id="PTHR47117">
    <property type="entry name" value="STAR-RELATED LIPID TRANSFER PROTEIN 9"/>
    <property type="match status" value="1"/>
</dbReference>
<keyword evidence="3 6" id="KW-0175">Coiled coil</keyword>
<proteinExistence type="inferred from homology"/>
<feature type="coiled-coil region" evidence="6">
    <location>
        <begin position="2119"/>
        <end position="2160"/>
    </location>
</feature>
<keyword evidence="2 5" id="KW-0067">ATP-binding</keyword>
<dbReference type="InterPro" id="IPR001752">
    <property type="entry name" value="Kinesin_motor_dom"/>
</dbReference>
<evidence type="ECO:0000256" key="4">
    <source>
        <dbReference type="ARBA" id="ARBA00023175"/>
    </source>
</evidence>
<accession>A0A024TM48</accession>
<dbReference type="GeneID" id="20088413"/>
<dbReference type="InterPro" id="IPR027417">
    <property type="entry name" value="P-loop_NTPase"/>
</dbReference>
<keyword evidence="1 5" id="KW-0547">Nucleotide-binding</keyword>
<dbReference type="VEuPathDB" id="FungiDB:H310_11363"/>
<keyword evidence="4 5" id="KW-0505">Motor protein</keyword>
<dbReference type="GO" id="GO:0005524">
    <property type="term" value="F:ATP binding"/>
    <property type="evidence" value="ECO:0007669"/>
    <property type="project" value="UniProtKB-UniRule"/>
</dbReference>
<dbReference type="SMART" id="SM00129">
    <property type="entry name" value="KISc"/>
    <property type="match status" value="1"/>
</dbReference>
<dbReference type="InterPro" id="IPR036961">
    <property type="entry name" value="Kinesin_motor_dom_sf"/>
</dbReference>
<feature type="coiled-coil region" evidence="6">
    <location>
        <begin position="1288"/>
        <end position="1315"/>
    </location>
</feature>
<evidence type="ECO:0000256" key="2">
    <source>
        <dbReference type="ARBA" id="ARBA00022840"/>
    </source>
</evidence>
<organism evidence="9">
    <name type="scientific">Aphanomyces invadans</name>
    <dbReference type="NCBI Taxonomy" id="157072"/>
    <lineage>
        <taxon>Eukaryota</taxon>
        <taxon>Sar</taxon>
        <taxon>Stramenopiles</taxon>
        <taxon>Oomycota</taxon>
        <taxon>Saprolegniomycetes</taxon>
        <taxon>Saprolegniales</taxon>
        <taxon>Verrucalvaceae</taxon>
        <taxon>Aphanomyces</taxon>
    </lineage>
</organism>
<evidence type="ECO:0000256" key="1">
    <source>
        <dbReference type="ARBA" id="ARBA00022741"/>
    </source>
</evidence>
<dbReference type="GO" id="GO:0003777">
    <property type="term" value="F:microtubule motor activity"/>
    <property type="evidence" value="ECO:0007669"/>
    <property type="project" value="InterPro"/>
</dbReference>
<protein>
    <recommendedName>
        <fullName evidence="8">Kinesin motor domain-containing protein</fullName>
    </recommendedName>
</protein>
<reference evidence="9" key="1">
    <citation type="submission" date="2013-12" db="EMBL/GenBank/DDBJ databases">
        <title>The Genome Sequence of Aphanomyces invadans NJM9701.</title>
        <authorList>
            <consortium name="The Broad Institute Genomics Platform"/>
            <person name="Russ C."/>
            <person name="Tyler B."/>
            <person name="van West P."/>
            <person name="Dieguez-Uribeondo J."/>
            <person name="Young S.K."/>
            <person name="Zeng Q."/>
            <person name="Gargeya S."/>
            <person name="Fitzgerald M."/>
            <person name="Abouelleil A."/>
            <person name="Alvarado L."/>
            <person name="Chapman S.B."/>
            <person name="Gainer-Dewar J."/>
            <person name="Goldberg J."/>
            <person name="Griggs A."/>
            <person name="Gujja S."/>
            <person name="Hansen M."/>
            <person name="Howarth C."/>
            <person name="Imamovic A."/>
            <person name="Ireland A."/>
            <person name="Larimer J."/>
            <person name="McCowan C."/>
            <person name="Murphy C."/>
            <person name="Pearson M."/>
            <person name="Poon T.W."/>
            <person name="Priest M."/>
            <person name="Roberts A."/>
            <person name="Saif S."/>
            <person name="Shea T."/>
            <person name="Sykes S."/>
            <person name="Wortman J."/>
            <person name="Nusbaum C."/>
            <person name="Birren B."/>
        </authorList>
    </citation>
    <scope>NUCLEOTIDE SEQUENCE [LARGE SCALE GENOMIC DNA]</scope>
    <source>
        <strain evidence="9">NJM9701</strain>
    </source>
</reference>
<dbReference type="InterPro" id="IPR008984">
    <property type="entry name" value="SMAD_FHA_dom_sf"/>
</dbReference>
<dbReference type="OrthoDB" id="78973at2759"/>
<dbReference type="Gene3D" id="2.60.200.20">
    <property type="match status" value="1"/>
</dbReference>
<feature type="region of interest" description="Disordered" evidence="7">
    <location>
        <begin position="53"/>
        <end position="83"/>
    </location>
</feature>
<dbReference type="Gene3D" id="3.40.850.10">
    <property type="entry name" value="Kinesin motor domain"/>
    <property type="match status" value="1"/>
</dbReference>
<dbReference type="GO" id="GO:0007018">
    <property type="term" value="P:microtubule-based movement"/>
    <property type="evidence" value="ECO:0007669"/>
    <property type="project" value="InterPro"/>
</dbReference>
<dbReference type="SUPFAM" id="SSF52540">
    <property type="entry name" value="P-loop containing nucleoside triphosphate hydrolases"/>
    <property type="match status" value="1"/>
</dbReference>
<evidence type="ECO:0000256" key="6">
    <source>
        <dbReference type="SAM" id="Coils"/>
    </source>
</evidence>
<feature type="binding site" evidence="5">
    <location>
        <begin position="148"/>
        <end position="155"/>
    </location>
    <ligand>
        <name>ATP</name>
        <dbReference type="ChEBI" id="CHEBI:30616"/>
    </ligand>
</feature>
<evidence type="ECO:0000259" key="8">
    <source>
        <dbReference type="PROSITE" id="PS50067"/>
    </source>
</evidence>
<dbReference type="STRING" id="157072.A0A024TM48"/>
<comment type="similarity">
    <text evidence="5">Belongs to the TRAFAC class myosin-kinesin ATPase superfamily. Kinesin family.</text>
</comment>
<feature type="domain" description="Kinesin motor" evidence="8">
    <location>
        <begin position="10"/>
        <end position="445"/>
    </location>
</feature>
<dbReference type="eggNOG" id="KOG0241">
    <property type="taxonomic scope" value="Eukaryota"/>
</dbReference>
<dbReference type="RefSeq" id="XP_008876242.1">
    <property type="nucleotide sequence ID" value="XM_008878020.1"/>
</dbReference>
<dbReference type="SUPFAM" id="SSF49879">
    <property type="entry name" value="SMAD/FHA domain"/>
    <property type="match status" value="1"/>
</dbReference>
<dbReference type="PRINTS" id="PR00380">
    <property type="entry name" value="KINESINHEAVY"/>
</dbReference>
<dbReference type="EMBL" id="KI913982">
    <property type="protein sequence ID" value="ETV95069.1"/>
    <property type="molecule type" value="Genomic_DNA"/>
</dbReference>
<evidence type="ECO:0000256" key="5">
    <source>
        <dbReference type="PROSITE-ProRule" id="PRU00283"/>
    </source>
</evidence>
<gene>
    <name evidence="9" type="ORF">H310_11363</name>
</gene>
<dbReference type="GO" id="GO:0008017">
    <property type="term" value="F:microtubule binding"/>
    <property type="evidence" value="ECO:0007669"/>
    <property type="project" value="InterPro"/>
</dbReference>
<sequence length="2212" mass="249585">MIWAQEDDASVVTAVRVRPMSDDERKAGCRSIITMVGNQTTVVDPAGLSPTASAASSFRRRQSAQLNPTGSPSKFAISSDPSPIKRPSLSAEAKAKVWSQTFTYDHSFWSCDPDHANHADQQYVFDRIGSHMLATAWKRVHVSLFAYGQTGAGKSFSMMGKSRSNHHEARGLVPRICQALFETMQRQSNEANPDETRDPSMTTFGAMEAPPNVTPVSVTAPLPFPPQCTVKMTFVEIYNERVFDLLQRNSQGPLKVREHPEKGTYVEHVSNLVVTSAHDVEYLLSEGNKTRTVAATHMNQLSSRSHAILTLTLHWLDKKSPPTKLCMVDLAGSERTDLASGDRLREATAINKSLSALGDVINALATSNQAAASKCSPAMTALGCPPPSSSVNGFVQYRNSVLTRLLKDSLSGSARLYMLAAISPCCIHYDETLSTLKYVERSKLALVTPPTAPLPTPASVDTPDAVAQLRLELCMLRSQLRIAQQHTDLGSHAPDDMNTHHDALDASTTPQLDDHADWIPHMNCSTLSLPHLVNLNQDPRYTERVVYCIEEGITTVGAGDDDLVPDVVLAGADMLPLHTILHCANGVVRIRPAAAAQVLVNGYTIEDTTELVHGARVILGSHHVFRYDAVHTNDCATNVDWHVAHNELLDKLVAAKSSHPPSDVLPTRPPTTSGNREPAPRLEKATQCDPLAVDDASPPCQDVATQVDAAASHQERTREPCITMADATTQTHTPTTSAGTQHRCDSSIQFDETEKLVLERKLAKLKLLLKKKDKQLQNGIAKATPPQPMLSPPAPSVDPAINDRLIQLHQLFTSILGGQSPALQRPAALADNVRLLEIQAQAIHDLWHDTPASSKPLAWLLQELSAECKQQIALWSQAQTLQLSSAAKTIANLEGRFASLCFALNDQCAHEKTQFQASFDLQHDRHEKLVAAQASQLDAASVAHRESMTLLENAMASKMEAAIQAHQQSRQNWMDEIEATCHRHVQELTAMSVQAALDEDKLRLKMAEWETKCASLVAEADMVLCETRAMHAKELRNQQDAVALKLYDMEMVRMAQEERFLRDTEAFVRATDATLRDRELEQVAWTDQKQLDLQALHAEHEDKVRQIVAEHDVHREKIRQAIETIQIAHEDRYAKCVLSFAILQHSMHVAEDENQSAIAAHGRRRDAAEADHTHAMASRDDAWRAFLANFDAKATNESVQHARFMKQLVQRHTAEVQAIREDTAELEAAIAQQDAEVVDRVAEWERNLDALQADHDARLARMHECHDKILRDLNVAFESQQAKRREECASIVARYHVQEEELKAAEQQRVNAQAMEIEDVRSRHSATLAALAAVQITMRSHSTAAYVVDSYRDRYDTKQRTLDAEAAALRAKCSDVERVEIEKHNHANQAHVMRMAELLERHQECLERVHASTEDSLGSMAKHVIDMTNDHQAQVDAWHRAHELRRQQLDEEQLQRQRDHDAEVVRMQALLDDVEFAHKTTCADISAHHATILQDHRLLHAQDEERWMQAYEDCQRRQAWALSQVQVQCASEIERGEASMARLHAVQADAVARSEDALAHALRNHERWCMDLEDARVREHGQCERMFEAQWQVMQLDMDEREARLHRRIQELKREADESARDQDVALHAAQERWMEALSSLYMQKEDRLSTHLAQMTAMHDAHARDLFSIRLQISQHEERIASQKELAELTHESARVVALRLNENQQAFYDEAAAAIDVKLKEMEARHTAQLEMQRDNHSRMFQLLEEAQVAQRKQLHSDKLQLEQELRAQLTAWRDHLDVEKQAALRVLSIQDEAWQEEVTIELDGKYRDACAALATDSAAQEAAFQLKLHCVQEFWRMELANIQLGLEDTLSHHMRAVDAAQHEFDRDMLDIAQKEHEIETRTQMQHAEAAERRAMAAAEKEAMEVRLRALRYDMVQHERERHDEFHRVWRDMFCQILAVQNEKARVRHQCVREIQALERIQIRDVRAQVPCGDRQPVPDADPSVRRLLRMRIQQQLTISERILHDVEYDTNMDLLREVCRAQQCNAEMAVEDDQSRMSDRRQRAIAFLDQLPSTQVHPMPPRATSPPIVGIDETPSFLLPIKLDFSRFPHLVVRPRAVHPRDEAIASQLKRNGDLVQRLEAERRHFKAKSDEASRAMAKMEASMASLEEMMRIADEKSKDDAVVIQLLQEKAKSCVVELPTRDVGPVVVVAKEAPDSSTRKTSLLRGWK</sequence>
<evidence type="ECO:0000256" key="3">
    <source>
        <dbReference type="ARBA" id="ARBA00023054"/>
    </source>
</evidence>
<feature type="region of interest" description="Disordered" evidence="7">
    <location>
        <begin position="655"/>
        <end position="683"/>
    </location>
</feature>
<dbReference type="Pfam" id="PF00225">
    <property type="entry name" value="Kinesin"/>
    <property type="match status" value="1"/>
</dbReference>
<dbReference type="PROSITE" id="PS50067">
    <property type="entry name" value="KINESIN_MOTOR_2"/>
    <property type="match status" value="1"/>
</dbReference>
<feature type="coiled-coil region" evidence="6">
    <location>
        <begin position="1209"/>
        <end position="1236"/>
    </location>
</feature>
<name>A0A024TM48_9STRA</name>
<evidence type="ECO:0000313" key="9">
    <source>
        <dbReference type="EMBL" id="ETV95069.1"/>
    </source>
</evidence>